<accession>A0A3N1MJ17</accession>
<dbReference type="Proteomes" id="UP000278222">
    <property type="component" value="Unassembled WGS sequence"/>
</dbReference>
<evidence type="ECO:0000256" key="3">
    <source>
        <dbReference type="ARBA" id="ARBA00022475"/>
    </source>
</evidence>
<keyword evidence="13" id="KW-1185">Reference proteome</keyword>
<dbReference type="EMBL" id="RJKX01000001">
    <property type="protein sequence ID" value="ROQ03329.1"/>
    <property type="molecule type" value="Genomic_DNA"/>
</dbReference>
<proteinExistence type="inferred from homology"/>
<reference evidence="12 13" key="1">
    <citation type="submission" date="2018-11" db="EMBL/GenBank/DDBJ databases">
        <title>Genomic Encyclopedia of Type Strains, Phase IV (KMG-IV): sequencing the most valuable type-strain genomes for metagenomic binning, comparative biology and taxonomic classification.</title>
        <authorList>
            <person name="Goeker M."/>
        </authorList>
    </citation>
    <scope>NUCLEOTIDE SEQUENCE [LARGE SCALE GENOMIC DNA]</scope>
    <source>
        <strain evidence="12 13">DSM 5900</strain>
    </source>
</reference>
<comment type="subcellular location">
    <subcellularLocation>
        <location evidence="1 9">Cell inner membrane</location>
        <topology evidence="1 9">Multi-pass membrane protein</topology>
    </subcellularLocation>
</comment>
<feature type="transmembrane region" description="Helical" evidence="9">
    <location>
        <begin position="104"/>
        <end position="124"/>
    </location>
</feature>
<keyword evidence="2 9" id="KW-0813">Transport</keyword>
<sequence>MAEQPIITGPVSADPRQSAGRPRVPIRIEEALMAAAMAAMCLITFGNVAVRYLTNISFAFTEEYSISLMVIMTLLGAGVAVAGDRHIRIGYFVERFLPRRRRGVEVLVLAIVAVTFAILAWLGWRMTWDDYRFEVTSPGLGVPQWIYTVWLPVLSAAVAGRAVGRAWRVGRGR</sequence>
<evidence type="ECO:0000256" key="4">
    <source>
        <dbReference type="ARBA" id="ARBA00022519"/>
    </source>
</evidence>
<evidence type="ECO:0000256" key="5">
    <source>
        <dbReference type="ARBA" id="ARBA00022692"/>
    </source>
</evidence>
<evidence type="ECO:0000256" key="9">
    <source>
        <dbReference type="RuleBase" id="RU369079"/>
    </source>
</evidence>
<dbReference type="OrthoDB" id="4964541at2"/>
<dbReference type="RefSeq" id="WP_123687658.1">
    <property type="nucleotide sequence ID" value="NZ_AP019700.1"/>
</dbReference>
<dbReference type="GO" id="GO:0005886">
    <property type="term" value="C:plasma membrane"/>
    <property type="evidence" value="ECO:0007669"/>
    <property type="project" value="UniProtKB-SubCell"/>
</dbReference>
<evidence type="ECO:0000256" key="1">
    <source>
        <dbReference type="ARBA" id="ARBA00004429"/>
    </source>
</evidence>
<feature type="transmembrane region" description="Helical" evidence="9">
    <location>
        <begin position="64"/>
        <end position="83"/>
    </location>
</feature>
<evidence type="ECO:0000259" key="11">
    <source>
        <dbReference type="Pfam" id="PF04290"/>
    </source>
</evidence>
<keyword evidence="5 9" id="KW-0812">Transmembrane</keyword>
<dbReference type="PANTHER" id="PTHR35011:SF11">
    <property type="entry name" value="TRAP TRANSPORTER SMALL PERMEASE PROTEIN"/>
    <property type="match status" value="1"/>
</dbReference>
<feature type="transmembrane region" description="Helical" evidence="9">
    <location>
        <begin position="144"/>
        <end position="164"/>
    </location>
</feature>
<dbReference type="AlphaFoldDB" id="A0A3N1MJ17"/>
<dbReference type="Pfam" id="PF04290">
    <property type="entry name" value="DctQ"/>
    <property type="match status" value="1"/>
</dbReference>
<dbReference type="GO" id="GO:0022857">
    <property type="term" value="F:transmembrane transporter activity"/>
    <property type="evidence" value="ECO:0007669"/>
    <property type="project" value="UniProtKB-UniRule"/>
</dbReference>
<keyword evidence="3" id="KW-1003">Cell membrane</keyword>
<feature type="transmembrane region" description="Helical" evidence="9">
    <location>
        <begin position="31"/>
        <end position="52"/>
    </location>
</feature>
<comment type="subunit">
    <text evidence="9">The complex comprises the extracytoplasmic solute receptor protein and the two transmembrane proteins.</text>
</comment>
<evidence type="ECO:0000256" key="10">
    <source>
        <dbReference type="SAM" id="MobiDB-lite"/>
    </source>
</evidence>
<dbReference type="PANTHER" id="PTHR35011">
    <property type="entry name" value="2,3-DIKETO-L-GULONATE TRAP TRANSPORTER SMALL PERMEASE PROTEIN YIAM"/>
    <property type="match status" value="1"/>
</dbReference>
<gene>
    <name evidence="12" type="ORF">EDC65_0011</name>
</gene>
<evidence type="ECO:0000256" key="2">
    <source>
        <dbReference type="ARBA" id="ARBA00022448"/>
    </source>
</evidence>
<keyword evidence="7 9" id="KW-0472">Membrane</keyword>
<comment type="similarity">
    <text evidence="8 9">Belongs to the TRAP transporter small permease family.</text>
</comment>
<feature type="region of interest" description="Disordered" evidence="10">
    <location>
        <begin position="1"/>
        <end position="20"/>
    </location>
</feature>
<dbReference type="InterPro" id="IPR055348">
    <property type="entry name" value="DctQ"/>
</dbReference>
<evidence type="ECO:0000313" key="13">
    <source>
        <dbReference type="Proteomes" id="UP000278222"/>
    </source>
</evidence>
<keyword evidence="4 9" id="KW-0997">Cell inner membrane</keyword>
<keyword evidence="6 9" id="KW-1133">Transmembrane helix</keyword>
<protein>
    <recommendedName>
        <fullName evidence="9">TRAP transporter small permease protein</fullName>
    </recommendedName>
</protein>
<feature type="domain" description="Tripartite ATP-independent periplasmic transporters DctQ component" evidence="11">
    <location>
        <begin position="40"/>
        <end position="169"/>
    </location>
</feature>
<comment type="caution">
    <text evidence="12">The sequence shown here is derived from an EMBL/GenBank/DDBJ whole genome shotgun (WGS) entry which is preliminary data.</text>
</comment>
<dbReference type="GO" id="GO:0015740">
    <property type="term" value="P:C4-dicarboxylate transport"/>
    <property type="evidence" value="ECO:0007669"/>
    <property type="project" value="TreeGrafter"/>
</dbReference>
<organism evidence="12 13">
    <name type="scientific">Stella humosa</name>
    <dbReference type="NCBI Taxonomy" id="94"/>
    <lineage>
        <taxon>Bacteria</taxon>
        <taxon>Pseudomonadati</taxon>
        <taxon>Pseudomonadota</taxon>
        <taxon>Alphaproteobacteria</taxon>
        <taxon>Rhodospirillales</taxon>
        <taxon>Stellaceae</taxon>
        <taxon>Stella</taxon>
    </lineage>
</organism>
<dbReference type="InterPro" id="IPR007387">
    <property type="entry name" value="TRAP_DctQ"/>
</dbReference>
<evidence type="ECO:0000256" key="6">
    <source>
        <dbReference type="ARBA" id="ARBA00022989"/>
    </source>
</evidence>
<name>A0A3N1MJ17_9PROT</name>
<comment type="function">
    <text evidence="9">Part of the tripartite ATP-independent periplasmic (TRAP) transport system.</text>
</comment>
<evidence type="ECO:0000256" key="7">
    <source>
        <dbReference type="ARBA" id="ARBA00023136"/>
    </source>
</evidence>
<evidence type="ECO:0000313" key="12">
    <source>
        <dbReference type="EMBL" id="ROQ03329.1"/>
    </source>
</evidence>
<evidence type="ECO:0000256" key="8">
    <source>
        <dbReference type="ARBA" id="ARBA00038436"/>
    </source>
</evidence>